<evidence type="ECO:0000256" key="6">
    <source>
        <dbReference type="ARBA" id="ARBA00023002"/>
    </source>
</evidence>
<dbReference type="InterPro" id="IPR017900">
    <property type="entry name" value="4Fe4S_Fe_S_CS"/>
</dbReference>
<keyword evidence="5" id="KW-0479">Metal-binding</keyword>
<feature type="domain" description="Radical SAM core" evidence="11">
    <location>
        <begin position="14"/>
        <end position="292"/>
    </location>
</feature>
<keyword evidence="4" id="KW-0949">S-adenosyl-L-methionine</keyword>
<evidence type="ECO:0000256" key="5">
    <source>
        <dbReference type="ARBA" id="ARBA00022723"/>
    </source>
</evidence>
<comment type="catalytic activity">
    <reaction evidence="9">
        <text>glycyl-[protein] + reduced [flavodoxin] + S-adenosyl-L-methionine = glycin-2-yl radical-[protein] + semiquinone [flavodoxin] + 5'-deoxyadenosine + L-methionine + H(+)</text>
        <dbReference type="Rhea" id="RHEA:61976"/>
        <dbReference type="Rhea" id="RHEA-COMP:10622"/>
        <dbReference type="Rhea" id="RHEA-COMP:14480"/>
        <dbReference type="Rhea" id="RHEA-COMP:15993"/>
        <dbReference type="Rhea" id="RHEA-COMP:15994"/>
        <dbReference type="ChEBI" id="CHEBI:15378"/>
        <dbReference type="ChEBI" id="CHEBI:17319"/>
        <dbReference type="ChEBI" id="CHEBI:29947"/>
        <dbReference type="ChEBI" id="CHEBI:32722"/>
        <dbReference type="ChEBI" id="CHEBI:57618"/>
        <dbReference type="ChEBI" id="CHEBI:57844"/>
        <dbReference type="ChEBI" id="CHEBI:59789"/>
        <dbReference type="ChEBI" id="CHEBI:140311"/>
    </reaction>
</comment>
<dbReference type="SFLD" id="SFLDS00029">
    <property type="entry name" value="Radical_SAM"/>
    <property type="match status" value="1"/>
</dbReference>
<keyword evidence="3" id="KW-0004">4Fe-4S</keyword>
<evidence type="ECO:0000256" key="7">
    <source>
        <dbReference type="ARBA" id="ARBA00023004"/>
    </source>
</evidence>
<evidence type="ECO:0000256" key="8">
    <source>
        <dbReference type="ARBA" id="ARBA00023014"/>
    </source>
</evidence>
<keyword evidence="7" id="KW-0408">Iron</keyword>
<evidence type="ECO:0000256" key="1">
    <source>
        <dbReference type="ARBA" id="ARBA00001966"/>
    </source>
</evidence>
<dbReference type="Gene3D" id="3.20.20.70">
    <property type="entry name" value="Aldolase class I"/>
    <property type="match status" value="1"/>
</dbReference>
<organism evidence="12 13">
    <name type="scientific">Clostridium bovifaecis</name>
    <dbReference type="NCBI Taxonomy" id="2184719"/>
    <lineage>
        <taxon>Bacteria</taxon>
        <taxon>Bacillati</taxon>
        <taxon>Bacillota</taxon>
        <taxon>Clostridia</taxon>
        <taxon>Eubacteriales</taxon>
        <taxon>Clostridiaceae</taxon>
        <taxon>Clostridium</taxon>
    </lineage>
</organism>
<dbReference type="Pfam" id="PF13353">
    <property type="entry name" value="Fer4_12"/>
    <property type="match status" value="1"/>
</dbReference>
<dbReference type="PROSITE" id="PS51918">
    <property type="entry name" value="RADICAL_SAM"/>
    <property type="match status" value="1"/>
</dbReference>
<dbReference type="PROSITE" id="PS00198">
    <property type="entry name" value="4FE4S_FER_1"/>
    <property type="match status" value="1"/>
</dbReference>
<dbReference type="InterPro" id="IPR040074">
    <property type="entry name" value="BssD/PflA/YjjW"/>
</dbReference>
<keyword evidence="6" id="KW-0560">Oxidoreductase</keyword>
<evidence type="ECO:0000313" key="13">
    <source>
        <dbReference type="Proteomes" id="UP000422764"/>
    </source>
</evidence>
<evidence type="ECO:0000259" key="10">
    <source>
        <dbReference type="PROSITE" id="PS51379"/>
    </source>
</evidence>
<feature type="domain" description="4Fe-4S ferredoxin-type" evidence="10">
    <location>
        <begin position="77"/>
        <end position="106"/>
    </location>
</feature>
<gene>
    <name evidence="12" type="ORF">GOM49_04535</name>
</gene>
<dbReference type="NCBIfam" id="TIGR02494">
    <property type="entry name" value="PFLE_PFLC"/>
    <property type="match status" value="1"/>
</dbReference>
<dbReference type="InterPro" id="IPR012839">
    <property type="entry name" value="Organic_radical_activase"/>
</dbReference>
<dbReference type="AlphaFoldDB" id="A0A6I6F9S0"/>
<evidence type="ECO:0000313" key="12">
    <source>
        <dbReference type="EMBL" id="QGU94465.1"/>
    </source>
</evidence>
<dbReference type="PANTHER" id="PTHR30352:SF4">
    <property type="entry name" value="PYRUVATE FORMATE-LYASE 2-ACTIVATING ENZYME"/>
    <property type="match status" value="1"/>
</dbReference>
<protein>
    <submittedName>
        <fullName evidence="12">Glycyl-radical enzyme activating protein</fullName>
    </submittedName>
</protein>
<dbReference type="SFLD" id="SFLDG01066">
    <property type="entry name" value="organic_radical-activating_enz"/>
    <property type="match status" value="1"/>
</dbReference>
<dbReference type="InterPro" id="IPR001989">
    <property type="entry name" value="Radical_activat_CS"/>
</dbReference>
<evidence type="ECO:0000256" key="2">
    <source>
        <dbReference type="ARBA" id="ARBA00009777"/>
    </source>
</evidence>
<dbReference type="PANTHER" id="PTHR30352">
    <property type="entry name" value="PYRUVATE FORMATE-LYASE-ACTIVATING ENZYME"/>
    <property type="match status" value="1"/>
</dbReference>
<dbReference type="Gene3D" id="3.30.70.20">
    <property type="match status" value="1"/>
</dbReference>
<evidence type="ECO:0000256" key="4">
    <source>
        <dbReference type="ARBA" id="ARBA00022691"/>
    </source>
</evidence>
<comment type="cofactor">
    <cofactor evidence="1">
        <name>[4Fe-4S] cluster</name>
        <dbReference type="ChEBI" id="CHEBI:49883"/>
    </cofactor>
</comment>
<dbReference type="CDD" id="cd01335">
    <property type="entry name" value="Radical_SAM"/>
    <property type="match status" value="1"/>
</dbReference>
<dbReference type="SUPFAM" id="SSF54862">
    <property type="entry name" value="4Fe-4S ferredoxins"/>
    <property type="match status" value="1"/>
</dbReference>
<dbReference type="EMBL" id="CP046522">
    <property type="protein sequence ID" value="QGU94465.1"/>
    <property type="molecule type" value="Genomic_DNA"/>
</dbReference>
<reference evidence="12 13" key="1">
    <citation type="submission" date="2019-12" db="EMBL/GenBank/DDBJ databases">
        <title>Genome sequenceing of Clostridium bovifaecis.</title>
        <authorList>
            <person name="Yao Y."/>
        </authorList>
    </citation>
    <scope>NUCLEOTIDE SEQUENCE [LARGE SCALE GENOMIC DNA]</scope>
    <source>
        <strain evidence="12 13">BXX</strain>
    </source>
</reference>
<dbReference type="GO" id="GO:0046872">
    <property type="term" value="F:metal ion binding"/>
    <property type="evidence" value="ECO:0007669"/>
    <property type="project" value="UniProtKB-KW"/>
</dbReference>
<proteinExistence type="inferred from homology"/>
<evidence type="ECO:0000259" key="11">
    <source>
        <dbReference type="PROSITE" id="PS51918"/>
    </source>
</evidence>
<dbReference type="InterPro" id="IPR017896">
    <property type="entry name" value="4Fe4S_Fe-S-bd"/>
</dbReference>
<feature type="domain" description="4Fe-4S ferredoxin-type" evidence="10">
    <location>
        <begin position="45"/>
        <end position="76"/>
    </location>
</feature>
<keyword evidence="8" id="KW-0411">Iron-sulfur</keyword>
<dbReference type="Pfam" id="PF04055">
    <property type="entry name" value="Radical_SAM"/>
    <property type="match status" value="1"/>
</dbReference>
<dbReference type="Proteomes" id="UP000422764">
    <property type="component" value="Chromosome"/>
</dbReference>
<dbReference type="InterPro" id="IPR013785">
    <property type="entry name" value="Aldolase_TIM"/>
</dbReference>
<comment type="similarity">
    <text evidence="2">Belongs to the organic radical-activating enzymes family.</text>
</comment>
<dbReference type="InterPro" id="IPR058240">
    <property type="entry name" value="rSAM_sf"/>
</dbReference>
<accession>A0A6I6F9S0</accession>
<dbReference type="GO" id="GO:0051539">
    <property type="term" value="F:4 iron, 4 sulfur cluster binding"/>
    <property type="evidence" value="ECO:0007669"/>
    <property type="project" value="UniProtKB-KW"/>
</dbReference>
<dbReference type="SUPFAM" id="SSF102114">
    <property type="entry name" value="Radical SAM enzymes"/>
    <property type="match status" value="1"/>
</dbReference>
<dbReference type="PROSITE" id="PS01087">
    <property type="entry name" value="RADICAL_ACTIVATING"/>
    <property type="match status" value="1"/>
</dbReference>
<dbReference type="InterPro" id="IPR007197">
    <property type="entry name" value="rSAM"/>
</dbReference>
<dbReference type="SFLD" id="SFLDG01118">
    <property type="entry name" value="activating_enzymes__group_2"/>
    <property type="match status" value="1"/>
</dbReference>
<dbReference type="PIRSF" id="PIRSF000371">
    <property type="entry name" value="PFL_act_enz"/>
    <property type="match status" value="1"/>
</dbReference>
<evidence type="ECO:0000256" key="3">
    <source>
        <dbReference type="ARBA" id="ARBA00022485"/>
    </source>
</evidence>
<evidence type="ECO:0000256" key="9">
    <source>
        <dbReference type="ARBA" id="ARBA00047365"/>
    </source>
</evidence>
<keyword evidence="13" id="KW-1185">Reference proteome</keyword>
<dbReference type="PROSITE" id="PS51379">
    <property type="entry name" value="4FE4S_FER_2"/>
    <property type="match status" value="2"/>
</dbReference>
<sequence length="307" mass="34270">MNGLVFDLQRYAVHDGPGIRTLVFLKGCPLRCQWCANPESQTVKNEVMTIPRECIGVDKCGLCLEACSQGAVIKQENSIVIDREKCNGCGECATACPCDALMNTSRLMTSEEVVNYVLKDIDFYSRSGGGVTLSGGEPLFQYDFCLELVKAFKQKNLHVAMETIAFCEWNKLNEIAKYVDLFLIDIKHMDPSIHKKYTGTDNRVLKDNLMRLVSIGANINIRVPLIPGINDQLDNLMDTAEFVKNKLGLPNIGILPYHRLGQSKYEQLGKDYLLKALQPINSVSDKEYFGIRKQALESFGLEVSIGS</sequence>
<name>A0A6I6F9S0_9CLOT</name>
<dbReference type="GO" id="GO:0016491">
    <property type="term" value="F:oxidoreductase activity"/>
    <property type="evidence" value="ECO:0007669"/>
    <property type="project" value="UniProtKB-KW"/>
</dbReference>
<dbReference type="InterPro" id="IPR034457">
    <property type="entry name" value="Organic_radical-activating"/>
</dbReference>